<proteinExistence type="inferred from homology"/>
<organism evidence="4 5">
    <name type="scientific">Dunaliella salina</name>
    <name type="common">Green alga</name>
    <name type="synonym">Protococcus salinus</name>
    <dbReference type="NCBI Taxonomy" id="3046"/>
    <lineage>
        <taxon>Eukaryota</taxon>
        <taxon>Viridiplantae</taxon>
        <taxon>Chlorophyta</taxon>
        <taxon>core chlorophytes</taxon>
        <taxon>Chlorophyceae</taxon>
        <taxon>CS clade</taxon>
        <taxon>Chlamydomonadales</taxon>
        <taxon>Dunaliellaceae</taxon>
        <taxon>Dunaliella</taxon>
    </lineage>
</organism>
<keyword evidence="5" id="KW-1185">Reference proteome</keyword>
<gene>
    <name evidence="4" type="ORF">DUNSADRAFT_15222</name>
</gene>
<accession>A0ABQ7H1X2</accession>
<comment type="caution">
    <text evidence="4">The sequence shown here is derived from an EMBL/GenBank/DDBJ whole genome shotgun (WGS) entry which is preliminary data.</text>
</comment>
<dbReference type="EMBL" id="MU069501">
    <property type="protein sequence ID" value="KAF5840854.1"/>
    <property type="molecule type" value="Genomic_DNA"/>
</dbReference>
<evidence type="ECO:0000256" key="2">
    <source>
        <dbReference type="ARBA" id="ARBA00023002"/>
    </source>
</evidence>
<evidence type="ECO:0000256" key="1">
    <source>
        <dbReference type="ARBA" id="ARBA00006288"/>
    </source>
</evidence>
<name>A0ABQ7H1X2_DUNSA</name>
<feature type="domain" description="Acyl-CoA oxidase C-terminal" evidence="3">
    <location>
        <begin position="90"/>
        <end position="224"/>
    </location>
</feature>
<dbReference type="InterPro" id="IPR036250">
    <property type="entry name" value="AcylCo_DH-like_C"/>
</dbReference>
<keyword evidence="2" id="KW-0560">Oxidoreductase</keyword>
<dbReference type="InterPro" id="IPR012258">
    <property type="entry name" value="Acyl-CoA_oxidase"/>
</dbReference>
<comment type="similarity">
    <text evidence="1">Belongs to the acyl-CoA oxidase family.</text>
</comment>
<dbReference type="PANTHER" id="PTHR10909">
    <property type="entry name" value="ELECTRON TRANSPORT OXIDOREDUCTASE"/>
    <property type="match status" value="1"/>
</dbReference>
<protein>
    <submittedName>
        <fullName evidence="4">Acyl-CoA dehydrogenase/oxidase C-terminal</fullName>
    </submittedName>
</protein>
<evidence type="ECO:0000259" key="3">
    <source>
        <dbReference type="Pfam" id="PF01756"/>
    </source>
</evidence>
<dbReference type="Proteomes" id="UP000815325">
    <property type="component" value="Unassembled WGS sequence"/>
</dbReference>
<dbReference type="SUPFAM" id="SSF47203">
    <property type="entry name" value="Acyl-CoA dehydrogenase C-terminal domain-like"/>
    <property type="match status" value="1"/>
</dbReference>
<sequence>MQPPLPLQTSAQLIHYYLWPQAAQVTFEGDNTVMMQQVARACVEDPALTQPPPPASTCPHIAASPPGPLPLSLLSQLLHYRAHVLSYQLSSAMASAARQAGSKAEATKAASAAFEGALDDVVSLGWAHTELFCLDNFRTEIDAAASPELRPVLLLVASLYGMTRLQRDVAFYLEAGVMNAADRTSLRGRINGVFDMLVADRGRLVLGLCEAFGIPDHLLQAPIAFDWRKTGMNA</sequence>
<evidence type="ECO:0000313" key="4">
    <source>
        <dbReference type="EMBL" id="KAF5840854.1"/>
    </source>
</evidence>
<reference evidence="4" key="1">
    <citation type="submission" date="2017-08" db="EMBL/GenBank/DDBJ databases">
        <authorList>
            <person name="Polle J.E."/>
            <person name="Barry K."/>
            <person name="Cushman J."/>
            <person name="Schmutz J."/>
            <person name="Tran D."/>
            <person name="Hathwaick L.T."/>
            <person name="Yim W.C."/>
            <person name="Jenkins J."/>
            <person name="Mckie-Krisberg Z.M."/>
            <person name="Prochnik S."/>
            <person name="Lindquist E."/>
            <person name="Dockter R.B."/>
            <person name="Adam C."/>
            <person name="Molina H."/>
            <person name="Bunkerborg J."/>
            <person name="Jin E."/>
            <person name="Buchheim M."/>
            <person name="Magnuson J."/>
        </authorList>
    </citation>
    <scope>NUCLEOTIDE SEQUENCE</scope>
    <source>
        <strain evidence="4">CCAP 19/18</strain>
    </source>
</reference>
<dbReference type="InterPro" id="IPR002655">
    <property type="entry name" value="Acyl-CoA_oxidase_C"/>
</dbReference>
<dbReference type="Gene3D" id="1.20.140.10">
    <property type="entry name" value="Butyryl-CoA Dehydrogenase, subunit A, domain 3"/>
    <property type="match status" value="1"/>
</dbReference>
<dbReference type="PANTHER" id="PTHR10909:SF352">
    <property type="entry name" value="ACYL-COENZYME A OXIDASE-LIKE PROTEIN"/>
    <property type="match status" value="1"/>
</dbReference>
<dbReference type="Pfam" id="PF01756">
    <property type="entry name" value="ACOX"/>
    <property type="match status" value="1"/>
</dbReference>
<evidence type="ECO:0000313" key="5">
    <source>
        <dbReference type="Proteomes" id="UP000815325"/>
    </source>
</evidence>